<evidence type="ECO:0000256" key="1">
    <source>
        <dbReference type="SAM" id="MobiDB-lite"/>
    </source>
</evidence>
<sequence>MTPRQASIPSPTPTATVVPTVSVLPASATATLRKASVRSPTPTPIAVIPVPPSSPHRPTTTADPEAGFHPIADLDRRHRPLGAVILATLPCRHRRLPLLPRAAVPPLPTPSTVPETESDRKQVHRIEDQEEYNLGSADGVRIA</sequence>
<proteinExistence type="predicted"/>
<dbReference type="HOGENOM" id="CLU_1809196_0_0_1"/>
<organism evidence="2">
    <name type="scientific">Oryza brachyantha</name>
    <name type="common">malo sina</name>
    <dbReference type="NCBI Taxonomy" id="4533"/>
    <lineage>
        <taxon>Eukaryota</taxon>
        <taxon>Viridiplantae</taxon>
        <taxon>Streptophyta</taxon>
        <taxon>Embryophyta</taxon>
        <taxon>Tracheophyta</taxon>
        <taxon>Spermatophyta</taxon>
        <taxon>Magnoliopsida</taxon>
        <taxon>Liliopsida</taxon>
        <taxon>Poales</taxon>
        <taxon>Poaceae</taxon>
        <taxon>BOP clade</taxon>
        <taxon>Oryzoideae</taxon>
        <taxon>Oryzeae</taxon>
        <taxon>Oryzinae</taxon>
        <taxon>Oryza</taxon>
    </lineage>
</organism>
<accession>J3MK30</accession>
<keyword evidence="3" id="KW-1185">Reference proteome</keyword>
<evidence type="ECO:0000313" key="3">
    <source>
        <dbReference type="Proteomes" id="UP000006038"/>
    </source>
</evidence>
<dbReference type="Gramene" id="OB07G17620.1">
    <property type="protein sequence ID" value="OB07G17620.1"/>
    <property type="gene ID" value="OB07G17620"/>
</dbReference>
<name>J3MK30_ORYBR</name>
<feature type="region of interest" description="Disordered" evidence="1">
    <location>
        <begin position="99"/>
        <end position="143"/>
    </location>
</feature>
<protein>
    <submittedName>
        <fullName evidence="2">Uncharacterized protein</fullName>
    </submittedName>
</protein>
<dbReference type="AlphaFoldDB" id="J3MK30"/>
<evidence type="ECO:0000313" key="2">
    <source>
        <dbReference type="EnsemblPlants" id="OB07G17620.1"/>
    </source>
</evidence>
<dbReference type="EnsemblPlants" id="OB07G17620.1">
    <property type="protein sequence ID" value="OB07G17620.1"/>
    <property type="gene ID" value="OB07G17620"/>
</dbReference>
<feature type="region of interest" description="Disordered" evidence="1">
    <location>
        <begin position="34"/>
        <end position="68"/>
    </location>
</feature>
<reference evidence="2" key="1">
    <citation type="journal article" date="2013" name="Nat. Commun.">
        <title>Whole-genome sequencing of Oryza brachyantha reveals mechanisms underlying Oryza genome evolution.</title>
        <authorList>
            <person name="Chen J."/>
            <person name="Huang Q."/>
            <person name="Gao D."/>
            <person name="Wang J."/>
            <person name="Lang Y."/>
            <person name="Liu T."/>
            <person name="Li B."/>
            <person name="Bai Z."/>
            <person name="Luis Goicoechea J."/>
            <person name="Liang C."/>
            <person name="Chen C."/>
            <person name="Zhang W."/>
            <person name="Sun S."/>
            <person name="Liao Y."/>
            <person name="Zhang X."/>
            <person name="Yang L."/>
            <person name="Song C."/>
            <person name="Wang M."/>
            <person name="Shi J."/>
            <person name="Liu G."/>
            <person name="Liu J."/>
            <person name="Zhou H."/>
            <person name="Zhou W."/>
            <person name="Yu Q."/>
            <person name="An N."/>
            <person name="Chen Y."/>
            <person name="Cai Q."/>
            <person name="Wang B."/>
            <person name="Liu B."/>
            <person name="Min J."/>
            <person name="Huang Y."/>
            <person name="Wu H."/>
            <person name="Li Z."/>
            <person name="Zhang Y."/>
            <person name="Yin Y."/>
            <person name="Song W."/>
            <person name="Jiang J."/>
            <person name="Jackson S.A."/>
            <person name="Wing R.A."/>
            <person name="Wang J."/>
            <person name="Chen M."/>
        </authorList>
    </citation>
    <scope>NUCLEOTIDE SEQUENCE [LARGE SCALE GENOMIC DNA]</scope>
    <source>
        <strain evidence="2">cv. IRGC 101232</strain>
    </source>
</reference>
<feature type="compositionally biased region" description="Basic and acidic residues" evidence="1">
    <location>
        <begin position="117"/>
        <end position="127"/>
    </location>
</feature>
<dbReference type="Proteomes" id="UP000006038">
    <property type="component" value="Chromosome 7"/>
</dbReference>
<reference evidence="2" key="2">
    <citation type="submission" date="2013-04" db="UniProtKB">
        <authorList>
            <consortium name="EnsemblPlants"/>
        </authorList>
    </citation>
    <scope>IDENTIFICATION</scope>
</reference>